<dbReference type="OrthoDB" id="8610787at2"/>
<protein>
    <submittedName>
        <fullName evidence="9">Tyrosine-type recombinase/integrase</fullName>
    </submittedName>
</protein>
<dbReference type="InterPro" id="IPR022169">
    <property type="entry name" value="DUF3701"/>
</dbReference>
<dbReference type="Pfam" id="PF12482">
    <property type="entry name" value="DUF3701"/>
    <property type="match status" value="1"/>
</dbReference>
<feature type="region of interest" description="Disordered" evidence="6">
    <location>
        <begin position="594"/>
        <end position="615"/>
    </location>
</feature>
<keyword evidence="9" id="KW-0614">Plasmid</keyword>
<dbReference type="RefSeq" id="WP_158958801.1">
    <property type="nucleotide sequence ID" value="NZ_CP046917.1"/>
</dbReference>
<feature type="domain" description="Core-binding (CB)" evidence="8">
    <location>
        <begin position="235"/>
        <end position="339"/>
    </location>
</feature>
<dbReference type="KEGG" id="pacs:FAZ98_34540"/>
<evidence type="ECO:0000256" key="4">
    <source>
        <dbReference type="ARBA" id="ARBA00023172"/>
    </source>
</evidence>
<reference evidence="9 10" key="1">
    <citation type="submission" date="2019-12" db="EMBL/GenBank/DDBJ databases">
        <title>Paraburkholderia acidiphila 7Q-K02 sp. nov and Paraburkholderia acidisoli DHF22 sp. nov., two strains isolated from forest soil.</title>
        <authorList>
            <person name="Gao Z."/>
            <person name="Qiu L."/>
        </authorList>
    </citation>
    <scope>NUCLEOTIDE SEQUENCE [LARGE SCALE GENOMIC DNA]</scope>
    <source>
        <strain evidence="9 10">DHF22</strain>
        <plasmid evidence="9 10">p1</plasmid>
    </source>
</reference>
<geneLocation type="plasmid" evidence="9 10">
    <name>p1</name>
</geneLocation>
<evidence type="ECO:0000313" key="10">
    <source>
        <dbReference type="Proteomes" id="UP000433577"/>
    </source>
</evidence>
<organism evidence="9 10">
    <name type="scientific">Paraburkholderia acidisoli</name>
    <dbReference type="NCBI Taxonomy" id="2571748"/>
    <lineage>
        <taxon>Bacteria</taxon>
        <taxon>Pseudomonadati</taxon>
        <taxon>Pseudomonadota</taxon>
        <taxon>Betaproteobacteria</taxon>
        <taxon>Burkholderiales</taxon>
        <taxon>Burkholderiaceae</taxon>
        <taxon>Paraburkholderia</taxon>
    </lineage>
</organism>
<dbReference type="SUPFAM" id="SSF56349">
    <property type="entry name" value="DNA breaking-rejoining enzymes"/>
    <property type="match status" value="1"/>
</dbReference>
<dbReference type="PANTHER" id="PTHR30349">
    <property type="entry name" value="PHAGE INTEGRASE-RELATED"/>
    <property type="match status" value="1"/>
</dbReference>
<keyword evidence="4" id="KW-0233">DNA recombination</keyword>
<evidence type="ECO:0000259" key="7">
    <source>
        <dbReference type="PROSITE" id="PS51898"/>
    </source>
</evidence>
<name>A0A7Z2GSE9_9BURK</name>
<dbReference type="GO" id="GO:0006310">
    <property type="term" value="P:DNA recombination"/>
    <property type="evidence" value="ECO:0007669"/>
    <property type="project" value="UniProtKB-KW"/>
</dbReference>
<sequence length="615" mass="69099">MSETLDRQRLYTAKDFAALRAFVQRLPPAVIARTYFNEDYDPHAATPGATERYLRDMLATLVELAIDHGSPVLADHLKASIRRHGSARLTAVSLKMVEDAARLAAARPAAGHGIGMWFRPLVTRYLHMRGVSTLENLVAYCNARGGSWWRSVPRIGPGRARAIVGWLRRHERDIGLHVDADVDLDDPLVAPDAEIVAIGGTADVLAPLERMALREVLDGSAGINRSTAFPYIAAHNDLAAVRAWLHLYRDRPKTLRAYTKEVERFLLWAVTVRGKALSSLLVDDCEAYKDFLKLPSPSFIGARAPRSSRRWRPFASDQLSPESQVYAVRVLRAAFAWLVDMRYLAGNPWKGVRDPETIRREGEIQIERALNGELWSDVRAHVRRRCAAAESQRWRIVHALMLLMGDSGLRREEAAAARRERLQPYVSDSNVEVWALTIVGKRNRERTVPVSVETVDALRAHWQDRGDDFDVPAAAGPLLSPLIIPHTEAARRKHVSGERMPYESNHLYRLIEWLRARLLAELQNLSPATHAQLEQTTPHAFRHTFGTLAAANDVPLDVVQRVLGHRSIQTTSIYLQAEKRRMMTEVGAMFGRRLESENQRPANGVSEPIDVASDI</sequence>
<gene>
    <name evidence="9" type="ORF">FAZ98_34540</name>
</gene>
<keyword evidence="10" id="KW-1185">Reference proteome</keyword>
<dbReference type="CDD" id="cd00397">
    <property type="entry name" value="DNA_BRE_C"/>
    <property type="match status" value="1"/>
</dbReference>
<dbReference type="PROSITE" id="PS51898">
    <property type="entry name" value="TYR_RECOMBINASE"/>
    <property type="match status" value="1"/>
</dbReference>
<dbReference type="InterPro" id="IPR011010">
    <property type="entry name" value="DNA_brk_join_enz"/>
</dbReference>
<evidence type="ECO:0000256" key="6">
    <source>
        <dbReference type="SAM" id="MobiDB-lite"/>
    </source>
</evidence>
<evidence type="ECO:0000256" key="2">
    <source>
        <dbReference type="ARBA" id="ARBA00022908"/>
    </source>
</evidence>
<dbReference type="InterPro" id="IPR010998">
    <property type="entry name" value="Integrase_recombinase_N"/>
</dbReference>
<dbReference type="InterPro" id="IPR002104">
    <property type="entry name" value="Integrase_catalytic"/>
</dbReference>
<dbReference type="GO" id="GO:0003677">
    <property type="term" value="F:DNA binding"/>
    <property type="evidence" value="ECO:0007669"/>
    <property type="project" value="UniProtKB-UniRule"/>
</dbReference>
<evidence type="ECO:0000256" key="1">
    <source>
        <dbReference type="ARBA" id="ARBA00008857"/>
    </source>
</evidence>
<accession>A0A7Z2GSE9</accession>
<evidence type="ECO:0000256" key="5">
    <source>
        <dbReference type="PROSITE-ProRule" id="PRU01248"/>
    </source>
</evidence>
<keyword evidence="2" id="KW-0229">DNA integration</keyword>
<dbReference type="InterPro" id="IPR013762">
    <property type="entry name" value="Integrase-like_cat_sf"/>
</dbReference>
<dbReference type="Pfam" id="PF00589">
    <property type="entry name" value="Phage_integrase"/>
    <property type="match status" value="1"/>
</dbReference>
<dbReference type="EMBL" id="CP046917">
    <property type="protein sequence ID" value="QGZ66956.1"/>
    <property type="molecule type" value="Genomic_DNA"/>
</dbReference>
<dbReference type="InterPro" id="IPR050090">
    <property type="entry name" value="Tyrosine_recombinase_XerCD"/>
</dbReference>
<evidence type="ECO:0000256" key="3">
    <source>
        <dbReference type="ARBA" id="ARBA00023125"/>
    </source>
</evidence>
<proteinExistence type="inferred from homology"/>
<evidence type="ECO:0000313" key="9">
    <source>
        <dbReference type="EMBL" id="QGZ66956.1"/>
    </source>
</evidence>
<feature type="domain" description="Tyr recombinase" evidence="7">
    <location>
        <begin position="353"/>
        <end position="587"/>
    </location>
</feature>
<dbReference type="Gene3D" id="1.10.443.10">
    <property type="entry name" value="Intergrase catalytic core"/>
    <property type="match status" value="1"/>
</dbReference>
<dbReference type="GO" id="GO:0015074">
    <property type="term" value="P:DNA integration"/>
    <property type="evidence" value="ECO:0007669"/>
    <property type="project" value="UniProtKB-KW"/>
</dbReference>
<dbReference type="Gene3D" id="1.10.150.130">
    <property type="match status" value="1"/>
</dbReference>
<dbReference type="InterPro" id="IPR044068">
    <property type="entry name" value="CB"/>
</dbReference>
<evidence type="ECO:0000259" key="8">
    <source>
        <dbReference type="PROSITE" id="PS51900"/>
    </source>
</evidence>
<dbReference type="Proteomes" id="UP000433577">
    <property type="component" value="Plasmid p1"/>
</dbReference>
<comment type="similarity">
    <text evidence="1">Belongs to the 'phage' integrase family.</text>
</comment>
<keyword evidence="3 5" id="KW-0238">DNA-binding</keyword>
<dbReference type="AlphaFoldDB" id="A0A7Z2GSE9"/>
<dbReference type="PROSITE" id="PS51900">
    <property type="entry name" value="CB"/>
    <property type="match status" value="1"/>
</dbReference>
<dbReference type="PANTHER" id="PTHR30349:SF64">
    <property type="entry name" value="PROPHAGE INTEGRASE INTD-RELATED"/>
    <property type="match status" value="1"/>
</dbReference>